<sequence length="1235" mass="131568">MTLGPAYATADILVAAPPELPRSEPSSLLVRLLPVVMSAATLGVMATVLLSGSPATRHPTFLAFPMMMLVALVMTAVAGRGRRRGFGIDTDRADYLGYLCGLRGSVIETAAAQHLSLNWTHPDPATLWTLIGGPRMWERRPDESDFCRIRVGVGTQPLATRLVVPQLPPVQRSDPVTVTALRRFLNAHSTIDDAPVAIGLAGVGPVVIDGDVTRVRGLLRAMICQLAVLHSPEELLIAGVISDWSRACWEWLKWLPHNQHPSSSDAVGPARMVYATPAEAQRALAGTAVPHVVVIVDADQRAGGAITGVTTLEVGAGRNSTPLVIRYSGEAETLACPDQMDPEDALACARRLAAYRVGPSGRGISRGLGWADLAGIGEVAAFDPDTLWHNTSHHDRLRVPIGATPAGAPVELDIKEPAERGMGPHGLCVGATGSGKSELLRTVALGMMARNSPEVLNLLLVDFKGGATFLDLAQAPHVAAVITNLADEAPLVARMRDALAGEMNRRQQVLRAAGNFVSVAAYELARRTGARLPCLPTLFIIVDEFSELLSQYPDFADVFLAIGRVGRSLGMHLLLASQRLDEGRLRGLDAHLSYRMCLKTLSASESRNVLGTLDAYQLPGTPGAGLLQSGAGELIRFQTAFVSGPLRRASASAVRAVPLPAVRPFTTRAVEPVTAGAGGSAGGRTDSVLRAVLDRLAGRGPAAHQVWLPPLDTSPRLGALLRDGGPVQGQLAVPIGVVDRPFEQSRTPLTVDLSASAGNVAVVGAPQTGKSTALRTLILALAASHGPGRVQFYCLDFGGGALAGVGELPHVGAVAGRAEPRLVWRMVAELESVVRSREAYFRDHGIDSIARYRQLRATSEADVFGDVFLVIDGWASLRHEYEALEESITALAVQGLSFGVHVVLSASRWAEVRPALRDQIGTRIELRLGDPADSELDRRQAQQVPRNRPGRGLSRDGLHMLIALPDLDGVEPRCGPGESVAPPIPLLPQRVDCDSVVAQAGDEHGAGVLLGLEERRLQPVAVDFERHPHLLVLGDNECGKTSALRTLCREIVRTNTAARAKLLIVDFRRTLLGVIESEHLGGYAMSAMALDALLPSLVELLRVRMPAPDVSQAQLRSRSWWSGPDIYVIVDDYDMVATSSGNPLSILLEYLPQARDLGLHLIVARRSGGAARALFEPVLASLGDLGCPVLLMSGRPEDGALFGSTRSTPLPPGRGILVTRTGDEQLVQVAWSPPR</sequence>
<dbReference type="NCBIfam" id="TIGR03924">
    <property type="entry name" value="T7SS_EccC_a"/>
    <property type="match status" value="1"/>
</dbReference>
<evidence type="ECO:0000256" key="7">
    <source>
        <dbReference type="ARBA" id="ARBA00022989"/>
    </source>
</evidence>
<dbReference type="GO" id="GO:0005886">
    <property type="term" value="C:plasma membrane"/>
    <property type="evidence" value="ECO:0007669"/>
    <property type="project" value="UniProtKB-SubCell"/>
</dbReference>
<evidence type="ECO:0000256" key="3">
    <source>
        <dbReference type="ARBA" id="ARBA00022692"/>
    </source>
</evidence>
<keyword evidence="3 11" id="KW-0812">Transmembrane</keyword>
<dbReference type="Gene3D" id="3.40.50.300">
    <property type="entry name" value="P-loop containing nucleotide triphosphate hydrolases"/>
    <property type="match status" value="3"/>
</dbReference>
<dbReference type="PROSITE" id="PS50901">
    <property type="entry name" value="FTSK"/>
    <property type="match status" value="3"/>
</dbReference>
<feature type="domain" description="FtsK" evidence="12">
    <location>
        <begin position="746"/>
        <end position="935"/>
    </location>
</feature>
<evidence type="ECO:0000256" key="5">
    <source>
        <dbReference type="ARBA" id="ARBA00022741"/>
    </source>
</evidence>
<evidence type="ECO:0000256" key="10">
    <source>
        <dbReference type="SAM" id="MobiDB-lite"/>
    </source>
</evidence>
<dbReference type="STRING" id="1430326.B8W66_00700"/>
<feature type="region of interest" description="Disordered" evidence="10">
    <location>
        <begin position="934"/>
        <end position="954"/>
    </location>
</feature>
<comment type="subcellular location">
    <subcellularLocation>
        <location evidence="1">Cell membrane</location>
        <topology evidence="1">Multi-pass membrane protein</topology>
    </subcellularLocation>
</comment>
<evidence type="ECO:0000256" key="2">
    <source>
        <dbReference type="ARBA" id="ARBA00022475"/>
    </source>
</evidence>
<comment type="caution">
    <text evidence="13">The sequence shown here is derived from an EMBL/GenBank/DDBJ whole genome shotgun (WGS) entry which is preliminary data.</text>
</comment>
<evidence type="ECO:0000313" key="14">
    <source>
        <dbReference type="Proteomes" id="UP000193247"/>
    </source>
</evidence>
<dbReference type="AlphaFoldDB" id="A0A1X2M088"/>
<proteinExistence type="predicted"/>
<evidence type="ECO:0000256" key="8">
    <source>
        <dbReference type="ARBA" id="ARBA00023136"/>
    </source>
</evidence>
<dbReference type="OrthoDB" id="9807790at2"/>
<feature type="transmembrane region" description="Helical" evidence="11">
    <location>
        <begin position="28"/>
        <end position="49"/>
    </location>
</feature>
<dbReference type="InterPro" id="IPR023837">
    <property type="entry name" value="EccCb-like_Actinobacteria"/>
</dbReference>
<accession>A0A1X2M088</accession>
<dbReference type="InterPro" id="IPR050206">
    <property type="entry name" value="FtsK/SpoIIIE/SftA"/>
</dbReference>
<dbReference type="CDD" id="cd01127">
    <property type="entry name" value="TrwB_TraG_TraD_VirD4"/>
    <property type="match status" value="1"/>
</dbReference>
<dbReference type="Pfam" id="PF01580">
    <property type="entry name" value="FtsK_SpoIIIE"/>
    <property type="match status" value="3"/>
</dbReference>
<protein>
    <submittedName>
        <fullName evidence="13">Type VII secretion protein EccC</fullName>
    </submittedName>
</protein>
<evidence type="ECO:0000259" key="12">
    <source>
        <dbReference type="PROSITE" id="PS50901"/>
    </source>
</evidence>
<dbReference type="SMART" id="SM00382">
    <property type="entry name" value="AAA"/>
    <property type="match status" value="3"/>
</dbReference>
<dbReference type="NCBIfam" id="TIGR03925">
    <property type="entry name" value="T7SS_EccC_b"/>
    <property type="match status" value="1"/>
</dbReference>
<evidence type="ECO:0000313" key="13">
    <source>
        <dbReference type="EMBL" id="OSC42972.1"/>
    </source>
</evidence>
<dbReference type="EMBL" id="NCXP01000001">
    <property type="protein sequence ID" value="OSC42972.1"/>
    <property type="molecule type" value="Genomic_DNA"/>
</dbReference>
<feature type="binding site" evidence="9">
    <location>
        <begin position="430"/>
        <end position="437"/>
    </location>
    <ligand>
        <name>ATP</name>
        <dbReference type="ChEBI" id="CHEBI:30616"/>
    </ligand>
</feature>
<feature type="domain" description="FtsK" evidence="12">
    <location>
        <begin position="407"/>
        <end position="607"/>
    </location>
</feature>
<dbReference type="InterPro" id="IPR023836">
    <property type="entry name" value="EccCa-like_Actinobacteria"/>
</dbReference>
<dbReference type="GO" id="GO:0003677">
    <property type="term" value="F:DNA binding"/>
    <property type="evidence" value="ECO:0007669"/>
    <property type="project" value="InterPro"/>
</dbReference>
<feature type="binding site" evidence="9">
    <location>
        <begin position="764"/>
        <end position="771"/>
    </location>
    <ligand>
        <name>ATP</name>
        <dbReference type="ChEBI" id="CHEBI:30616"/>
    </ligand>
</feature>
<evidence type="ECO:0000256" key="4">
    <source>
        <dbReference type="ARBA" id="ARBA00022737"/>
    </source>
</evidence>
<feature type="binding site" evidence="9">
    <location>
        <begin position="1034"/>
        <end position="1041"/>
    </location>
    <ligand>
        <name>ATP</name>
        <dbReference type="ChEBI" id="CHEBI:30616"/>
    </ligand>
</feature>
<dbReference type="SUPFAM" id="SSF52540">
    <property type="entry name" value="P-loop containing nucleoside triphosphate hydrolases"/>
    <property type="match status" value="3"/>
</dbReference>
<evidence type="ECO:0000256" key="11">
    <source>
        <dbReference type="SAM" id="Phobius"/>
    </source>
</evidence>
<evidence type="ECO:0000256" key="6">
    <source>
        <dbReference type="ARBA" id="ARBA00022840"/>
    </source>
</evidence>
<keyword evidence="2" id="KW-1003">Cell membrane</keyword>
<feature type="domain" description="FtsK" evidence="12">
    <location>
        <begin position="1017"/>
        <end position="1200"/>
    </location>
</feature>
<keyword evidence="8 11" id="KW-0472">Membrane</keyword>
<dbReference type="PANTHER" id="PTHR22683:SF1">
    <property type="entry name" value="TYPE VII SECRETION SYSTEM PROTEIN ESSC"/>
    <property type="match status" value="1"/>
</dbReference>
<dbReference type="RefSeq" id="WP_085323113.1">
    <property type="nucleotide sequence ID" value="NZ_NCXP01000001.1"/>
</dbReference>
<dbReference type="PANTHER" id="PTHR22683">
    <property type="entry name" value="SPORULATION PROTEIN RELATED"/>
    <property type="match status" value="1"/>
</dbReference>
<evidence type="ECO:0000256" key="1">
    <source>
        <dbReference type="ARBA" id="ARBA00004651"/>
    </source>
</evidence>
<reference evidence="13 14" key="1">
    <citation type="submission" date="2017-04" db="EMBL/GenBank/DDBJ databases">
        <title>The new phylogeny of genus Mycobacterium.</title>
        <authorList>
            <person name="Tortoli E."/>
            <person name="Trovato A."/>
            <person name="Cirillo D.M."/>
        </authorList>
    </citation>
    <scope>NUCLEOTIDE SEQUENCE [LARGE SCALE GENOMIC DNA]</scope>
    <source>
        <strain evidence="13 14">TBL 1200985</strain>
    </source>
</reference>
<dbReference type="InterPro" id="IPR027417">
    <property type="entry name" value="P-loop_NTPase"/>
</dbReference>
<keyword evidence="5 9" id="KW-0547">Nucleotide-binding</keyword>
<keyword evidence="4" id="KW-0677">Repeat</keyword>
<keyword evidence="6 9" id="KW-0067">ATP-binding</keyword>
<dbReference type="GO" id="GO:0005524">
    <property type="term" value="F:ATP binding"/>
    <property type="evidence" value="ECO:0007669"/>
    <property type="project" value="UniProtKB-UniRule"/>
</dbReference>
<name>A0A1X2M088_9MYCO</name>
<evidence type="ECO:0000256" key="9">
    <source>
        <dbReference type="PROSITE-ProRule" id="PRU00289"/>
    </source>
</evidence>
<organism evidence="13 14">
    <name type="scientific">Mycobacterium decipiens</name>
    <dbReference type="NCBI Taxonomy" id="1430326"/>
    <lineage>
        <taxon>Bacteria</taxon>
        <taxon>Bacillati</taxon>
        <taxon>Actinomycetota</taxon>
        <taxon>Actinomycetes</taxon>
        <taxon>Mycobacteriales</taxon>
        <taxon>Mycobacteriaceae</taxon>
        <taxon>Mycobacterium</taxon>
    </lineage>
</organism>
<dbReference type="InterPro" id="IPR002543">
    <property type="entry name" value="FtsK_dom"/>
</dbReference>
<gene>
    <name evidence="13" type="ORF">B8W66_00700</name>
</gene>
<dbReference type="Proteomes" id="UP000193247">
    <property type="component" value="Unassembled WGS sequence"/>
</dbReference>
<feature type="transmembrane region" description="Helical" evidence="11">
    <location>
        <begin position="61"/>
        <end position="79"/>
    </location>
</feature>
<keyword evidence="7 11" id="KW-1133">Transmembrane helix</keyword>
<dbReference type="InterPro" id="IPR003593">
    <property type="entry name" value="AAA+_ATPase"/>
</dbReference>
<keyword evidence="14" id="KW-1185">Reference proteome</keyword>